<evidence type="ECO:0000313" key="9">
    <source>
        <dbReference type="Proteomes" id="UP001433071"/>
    </source>
</evidence>
<evidence type="ECO:0000256" key="4">
    <source>
        <dbReference type="ARBA" id="ARBA00022630"/>
    </source>
</evidence>
<dbReference type="Gene3D" id="3.50.50.60">
    <property type="entry name" value="FAD/NAD(P)-binding domain"/>
    <property type="match status" value="1"/>
</dbReference>
<protein>
    <submittedName>
        <fullName evidence="8">SidA/IucD/PvdA family monooxygenase</fullName>
    </submittedName>
</protein>
<gene>
    <name evidence="8" type="ORF">NKI36_06625</name>
</gene>
<evidence type="ECO:0000256" key="7">
    <source>
        <dbReference type="ARBA" id="ARBA00023002"/>
    </source>
</evidence>
<dbReference type="PANTHER" id="PTHR42802:SF1">
    <property type="entry name" value="L-ORNITHINE N(5)-MONOOXYGENASE"/>
    <property type="match status" value="1"/>
</dbReference>
<dbReference type="PANTHER" id="PTHR42802">
    <property type="entry name" value="MONOOXYGENASE"/>
    <property type="match status" value="1"/>
</dbReference>
<reference evidence="8 9" key="1">
    <citation type="journal article" date="2024" name="Proc. Natl. Acad. Sci. U.S.A.">
        <title>The evolutionary genomics of adaptation to stress in wild rhizobium bacteria.</title>
        <authorList>
            <person name="Kehlet-Delgado H."/>
            <person name="Montoya A.P."/>
            <person name="Jensen K.T."/>
            <person name="Wendlandt C.E."/>
            <person name="Dexheimer C."/>
            <person name="Roberts M."/>
            <person name="Torres Martinez L."/>
            <person name="Friesen M.L."/>
            <person name="Griffitts J.S."/>
            <person name="Porter S.S."/>
        </authorList>
    </citation>
    <scope>NUCLEOTIDE SEQUENCE [LARGE SCALE GENOMIC DNA]</scope>
    <source>
        <strain evidence="8 9">M0641</strain>
    </source>
</reference>
<evidence type="ECO:0000256" key="1">
    <source>
        <dbReference type="ARBA" id="ARBA00001974"/>
    </source>
</evidence>
<evidence type="ECO:0000256" key="2">
    <source>
        <dbReference type="ARBA" id="ARBA00004924"/>
    </source>
</evidence>
<dbReference type="Proteomes" id="UP001433071">
    <property type="component" value="Unassembled WGS sequence"/>
</dbReference>
<evidence type="ECO:0000313" key="8">
    <source>
        <dbReference type="EMBL" id="MER9403723.1"/>
    </source>
</evidence>
<keyword evidence="7" id="KW-0560">Oxidoreductase</keyword>
<comment type="caution">
    <text evidence="8">The sequence shown here is derived from an EMBL/GenBank/DDBJ whole genome shotgun (WGS) entry which is preliminary data.</text>
</comment>
<comment type="cofactor">
    <cofactor evidence="1">
        <name>FAD</name>
        <dbReference type="ChEBI" id="CHEBI:57692"/>
    </cofactor>
</comment>
<proteinExistence type="inferred from homology"/>
<evidence type="ECO:0000256" key="6">
    <source>
        <dbReference type="ARBA" id="ARBA00022857"/>
    </source>
</evidence>
<keyword evidence="8" id="KW-0503">Monooxygenase</keyword>
<dbReference type="RefSeq" id="WP_352556809.1">
    <property type="nucleotide sequence ID" value="NZ_JAMYQB010000003.1"/>
</dbReference>
<evidence type="ECO:0000256" key="5">
    <source>
        <dbReference type="ARBA" id="ARBA00022827"/>
    </source>
</evidence>
<dbReference type="EMBL" id="JAMYQB010000003">
    <property type="protein sequence ID" value="MER9403723.1"/>
    <property type="molecule type" value="Genomic_DNA"/>
</dbReference>
<keyword evidence="9" id="KW-1185">Reference proteome</keyword>
<evidence type="ECO:0000256" key="3">
    <source>
        <dbReference type="ARBA" id="ARBA00007588"/>
    </source>
</evidence>
<comment type="similarity">
    <text evidence="3">Belongs to the lysine N(6)-hydroxylase/L-ornithine N(5)-oxygenase family.</text>
</comment>
<dbReference type="SUPFAM" id="SSF51905">
    <property type="entry name" value="FAD/NAD(P)-binding domain"/>
    <property type="match status" value="2"/>
</dbReference>
<name>A0ABV1YVE0_9HYPH</name>
<sequence>MTQALDLAGIGIGPFNLSLAAHLDAVDGVEARFFDRATRLEWHPGMMLPGVELQTSFLKDLVTATHPTSPWSFMSYLVSQKRFYEFLNADFSAIPRPEFARYLAWVGENLSSLRFASAVDQIDFDGTNFRLRIGREAVSARNLAIAVGLKPNIPAWARAAASDQCFHNAQAANRLDRLTGQRIAIIGGGQSGAEVLLHLISSDRFAGREIEWISMRPNFLPLDDSPFTDELFTPGYVENFHRLPQGRRETILEQQLLAGDGASTSTLKAIYRRLYTLRHLSEEATTVNMTPHREVLNVTREGSEYRLIMRNGFDGAIETRAVDAVVLATGYAFAIPDCMAPLMDRIALDERGHYRLNASFEVEWDGPDDRRIYALNAGRLSHGIAEPQLSLMAWRSAKIVNSLLGRAHFDLDLPDPPVAWSSRHTAQSLHHLGTSARMTESGAR</sequence>
<organism evidence="8 9">
    <name type="scientific">Mesorhizobium caraganae</name>
    <dbReference type="NCBI Taxonomy" id="483206"/>
    <lineage>
        <taxon>Bacteria</taxon>
        <taxon>Pseudomonadati</taxon>
        <taxon>Pseudomonadota</taxon>
        <taxon>Alphaproteobacteria</taxon>
        <taxon>Hyphomicrobiales</taxon>
        <taxon>Phyllobacteriaceae</taxon>
        <taxon>Mesorhizobium</taxon>
    </lineage>
</organism>
<dbReference type="Pfam" id="PF13434">
    <property type="entry name" value="Lys_Orn_oxgnase"/>
    <property type="match status" value="1"/>
</dbReference>
<keyword evidence="4" id="KW-0285">Flavoprotein</keyword>
<dbReference type="InterPro" id="IPR025700">
    <property type="entry name" value="Lys/Orn_oxygenase"/>
</dbReference>
<keyword evidence="5" id="KW-0274">FAD</keyword>
<comment type="pathway">
    <text evidence="2">Siderophore biosynthesis.</text>
</comment>
<accession>A0ABV1YVE0</accession>
<keyword evidence="6" id="KW-0521">NADP</keyword>
<dbReference type="InterPro" id="IPR036188">
    <property type="entry name" value="FAD/NAD-bd_sf"/>
</dbReference>
<dbReference type="GO" id="GO:0004497">
    <property type="term" value="F:monooxygenase activity"/>
    <property type="evidence" value="ECO:0007669"/>
    <property type="project" value="UniProtKB-KW"/>
</dbReference>